<gene>
    <name evidence="3" type="ORF">ZHAS_00009251</name>
</gene>
<keyword evidence="1" id="KW-0175">Coiled coil</keyword>
<feature type="region of interest" description="Disordered" evidence="2">
    <location>
        <begin position="218"/>
        <end position="461"/>
    </location>
</feature>
<feature type="compositionally biased region" description="Polar residues" evidence="2">
    <location>
        <begin position="366"/>
        <end position="375"/>
    </location>
</feature>
<reference evidence="4" key="2">
    <citation type="submission" date="2020-05" db="UniProtKB">
        <authorList>
            <consortium name="EnsemblMetazoa"/>
        </authorList>
    </citation>
    <scope>IDENTIFICATION</scope>
</reference>
<dbReference type="AlphaFoldDB" id="A0A084VUJ4"/>
<feature type="compositionally biased region" description="Basic and acidic residues" evidence="2">
    <location>
        <begin position="748"/>
        <end position="758"/>
    </location>
</feature>
<dbReference type="EMBL" id="KE525120">
    <property type="protein sequence ID" value="KFB41638.1"/>
    <property type="molecule type" value="Genomic_DNA"/>
</dbReference>
<feature type="compositionally biased region" description="Basic and acidic residues" evidence="2">
    <location>
        <begin position="111"/>
        <end position="128"/>
    </location>
</feature>
<feature type="coiled-coil region" evidence="1">
    <location>
        <begin position="39"/>
        <end position="73"/>
    </location>
</feature>
<feature type="compositionally biased region" description="Low complexity" evidence="2">
    <location>
        <begin position="759"/>
        <end position="770"/>
    </location>
</feature>
<dbReference type="VEuPathDB" id="VectorBase:ASIS010377"/>
<feature type="compositionally biased region" description="Pro residues" evidence="2">
    <location>
        <begin position="323"/>
        <end position="332"/>
    </location>
</feature>
<feature type="region of interest" description="Disordered" evidence="2">
    <location>
        <begin position="852"/>
        <end position="990"/>
    </location>
</feature>
<feature type="compositionally biased region" description="Acidic residues" evidence="2">
    <location>
        <begin position="699"/>
        <end position="709"/>
    </location>
</feature>
<feature type="region of interest" description="Disordered" evidence="2">
    <location>
        <begin position="155"/>
        <end position="180"/>
    </location>
</feature>
<sequence>MHFNWYRNNALTPEELRQRIPTWSLESDGNLLQYMISIAKNLEEKCTKTRDNLNSLMLQVDQTELKLSNATNQFSAVEQVKFVENRVEEDDESFYGLRRRRQQQQHLQQQADERKEVSNQGQDPERSLDDLIQLAVERSIEGMYKSYEKVTLQLTDSDTSDGEDASEGGTRMTEADLSGGKASIMRAVPRHPFIDRPLPHVIGTREWQNKWHVGLIDSDDESSSERKEEYSESSSASDDDDDGGMFPSQPNSKNHTPSESESSIWGTDAVGRKRAPSMDPSITGDDGSSVYSYASSSKPRALPNSLPVRGMLPIGASSLKPPSLFPEEPPPEQVVDDVKKRSDKGLFDESPEEEEEVEPAPLPTPRQTVPHSNATVPFFKGAVNQPARKTVNLFDDEPPSPRQQRGPLMPEPKKPINLFIESDDDEEERKENTRNNNNVPDEAVARNVKPTAGQPVTNPRTMTKLVDELNNNFRKQSGPTVRARNPEQRSSVGSQLFDAEPPVDDFDQLFNAAKPPTSQSALPPQPAFRTVVEKKTVNLFADDDDDDDDGIVVGSNEKQPIARSPFISPIRIEPLKQAERKKKSIFDESDSDVENDNVGPIVEVQRNAKMPSEIIPAKAPQLPKAITKSIFSDSSEAEEDDEDALFGHSSNVVKSKLDALKRNGANSVPTVATVAPVAQQTATKNPPDGKKMAKKSLFDEESDDDEGEDSLFSSKPSVTGRTSSTVVPTAQKTTAAKVSLFDDLSPTEDDRPPVDRIRSSTSIPSKMSTSEDLFGPGIETKTPERITNSTESVAVKPSILEPAPTQAEVVSERIPIAVDPLNVVRESTVPNISEPPVGGSIRSLIMKKSIFNSDSESEEDDSIFGPSGISISAERASENVPDGLNTKAETEKCDTDGAQLDPGPRHSDVDESNGKEVEIESIPHPTPPNGTGSREGEQEKPLPANLLDDNSTKTAKKPDIKDPDIFGFSEKSSTSRNHSKRNRKPCARGC</sequence>
<dbReference type="Proteomes" id="UP000030765">
    <property type="component" value="Unassembled WGS sequence"/>
</dbReference>
<feature type="compositionally biased region" description="Polar residues" evidence="2">
    <location>
        <begin position="248"/>
        <end position="265"/>
    </location>
</feature>
<evidence type="ECO:0000256" key="1">
    <source>
        <dbReference type="SAM" id="Coils"/>
    </source>
</evidence>
<evidence type="ECO:0000256" key="2">
    <source>
        <dbReference type="SAM" id="MobiDB-lite"/>
    </source>
</evidence>
<evidence type="ECO:0000313" key="4">
    <source>
        <dbReference type="EnsemblMetazoa" id="ASIC009251-PA"/>
    </source>
</evidence>
<feature type="compositionally biased region" description="Basic residues" evidence="2">
    <location>
        <begin position="977"/>
        <end position="990"/>
    </location>
</feature>
<feature type="region of interest" description="Disordered" evidence="2">
    <location>
        <begin position="100"/>
        <end position="128"/>
    </location>
</feature>
<feature type="compositionally biased region" description="Polar residues" evidence="2">
    <location>
        <begin position="715"/>
        <end position="736"/>
    </location>
</feature>
<evidence type="ECO:0000313" key="3">
    <source>
        <dbReference type="EMBL" id="KFB41638.1"/>
    </source>
</evidence>
<feature type="region of interest" description="Disordered" evidence="2">
    <location>
        <begin position="676"/>
        <end position="808"/>
    </location>
</feature>
<dbReference type="EnsemblMetazoa" id="ASIC009251-RA">
    <property type="protein sequence ID" value="ASIC009251-PA"/>
    <property type="gene ID" value="ASIC009251"/>
</dbReference>
<feature type="compositionally biased region" description="Basic and acidic residues" evidence="2">
    <location>
        <begin position="903"/>
        <end position="918"/>
    </location>
</feature>
<dbReference type="EMBL" id="ATLV01016849">
    <property type="status" value="NOT_ANNOTATED_CDS"/>
    <property type="molecule type" value="Genomic_DNA"/>
</dbReference>
<evidence type="ECO:0000313" key="5">
    <source>
        <dbReference type="Proteomes" id="UP000030765"/>
    </source>
</evidence>
<dbReference type="OrthoDB" id="751084at2759"/>
<accession>A0A084VUJ4</accession>
<dbReference type="OMA" id="RRPMYSD"/>
<feature type="region of interest" description="Disordered" evidence="2">
    <location>
        <begin position="474"/>
        <end position="527"/>
    </location>
</feature>
<organism evidence="3">
    <name type="scientific">Anopheles sinensis</name>
    <name type="common">Mosquito</name>
    <dbReference type="NCBI Taxonomy" id="74873"/>
    <lineage>
        <taxon>Eukaryota</taxon>
        <taxon>Metazoa</taxon>
        <taxon>Ecdysozoa</taxon>
        <taxon>Arthropoda</taxon>
        <taxon>Hexapoda</taxon>
        <taxon>Insecta</taxon>
        <taxon>Pterygota</taxon>
        <taxon>Neoptera</taxon>
        <taxon>Endopterygota</taxon>
        <taxon>Diptera</taxon>
        <taxon>Nematocera</taxon>
        <taxon>Culicoidea</taxon>
        <taxon>Culicidae</taxon>
        <taxon>Anophelinae</taxon>
        <taxon>Anopheles</taxon>
    </lineage>
</organism>
<proteinExistence type="predicted"/>
<name>A0A084VUJ4_ANOSI</name>
<reference evidence="3 5" key="1">
    <citation type="journal article" date="2014" name="BMC Genomics">
        <title>Genome sequence of Anopheles sinensis provides insight into genetics basis of mosquito competence for malaria parasites.</title>
        <authorList>
            <person name="Zhou D."/>
            <person name="Zhang D."/>
            <person name="Ding G."/>
            <person name="Shi L."/>
            <person name="Hou Q."/>
            <person name="Ye Y."/>
            <person name="Xu Y."/>
            <person name="Zhou H."/>
            <person name="Xiong C."/>
            <person name="Li S."/>
            <person name="Yu J."/>
            <person name="Hong S."/>
            <person name="Yu X."/>
            <person name="Zou P."/>
            <person name="Chen C."/>
            <person name="Chang X."/>
            <person name="Wang W."/>
            <person name="Lv Y."/>
            <person name="Sun Y."/>
            <person name="Ma L."/>
            <person name="Shen B."/>
            <person name="Zhu C."/>
        </authorList>
    </citation>
    <scope>NUCLEOTIDE SEQUENCE [LARGE SCALE GENOMIC DNA]</scope>
</reference>
<feature type="compositionally biased region" description="Acidic residues" evidence="2">
    <location>
        <begin position="349"/>
        <end position="358"/>
    </location>
</feature>
<feature type="compositionally biased region" description="Basic and acidic residues" evidence="2">
    <location>
        <begin position="336"/>
        <end position="347"/>
    </location>
</feature>
<feature type="compositionally biased region" description="Low complexity" evidence="2">
    <location>
        <begin position="288"/>
        <end position="297"/>
    </location>
</feature>
<keyword evidence="5" id="KW-1185">Reference proteome</keyword>
<dbReference type="VEuPathDB" id="VectorBase:ASIC009251"/>
<dbReference type="STRING" id="74873.A0A084VUJ4"/>
<protein>
    <submittedName>
        <fullName evidence="3">AGAP007833-PA-like protein</fullName>
    </submittedName>
</protein>